<dbReference type="AlphaFoldDB" id="A0A2P7BEI4"/>
<evidence type="ECO:0000313" key="1">
    <source>
        <dbReference type="EMBL" id="PSH64852.1"/>
    </source>
</evidence>
<dbReference type="RefSeq" id="WP_133624622.1">
    <property type="nucleotide sequence ID" value="NZ_PGGO01000018.1"/>
</dbReference>
<name>A0A2P7BEI4_9HYPH</name>
<organism evidence="1 2">
    <name type="scientific">Phyllobacterium brassicacearum</name>
    <dbReference type="NCBI Taxonomy" id="314235"/>
    <lineage>
        <taxon>Bacteria</taxon>
        <taxon>Pseudomonadati</taxon>
        <taxon>Pseudomonadota</taxon>
        <taxon>Alphaproteobacteria</taxon>
        <taxon>Hyphomicrobiales</taxon>
        <taxon>Phyllobacteriaceae</taxon>
        <taxon>Phyllobacterium</taxon>
    </lineage>
</organism>
<dbReference type="OrthoDB" id="8116224at2"/>
<dbReference type="Proteomes" id="UP000241444">
    <property type="component" value="Unassembled WGS sequence"/>
</dbReference>
<sequence length="54" mass="6245">MSFLIDFATRSRRANDSAYREAYAMLQGMSARDRADIGIKQADFARIAREMSRR</sequence>
<gene>
    <name evidence="1" type="ORF">CU102_20620</name>
</gene>
<protein>
    <recommendedName>
        <fullName evidence="3">DUF1127 domain-containing protein</fullName>
    </recommendedName>
</protein>
<keyword evidence="2" id="KW-1185">Reference proteome</keyword>
<evidence type="ECO:0000313" key="2">
    <source>
        <dbReference type="Proteomes" id="UP000241444"/>
    </source>
</evidence>
<comment type="caution">
    <text evidence="1">The sequence shown here is derived from an EMBL/GenBank/DDBJ whole genome shotgun (WGS) entry which is preliminary data.</text>
</comment>
<dbReference type="EMBL" id="PGGO01000018">
    <property type="protein sequence ID" value="PSH64852.1"/>
    <property type="molecule type" value="Genomic_DNA"/>
</dbReference>
<accession>A0A2P7BEI4</accession>
<evidence type="ECO:0008006" key="3">
    <source>
        <dbReference type="Google" id="ProtNLM"/>
    </source>
</evidence>
<reference evidence="2" key="1">
    <citation type="submission" date="2017-11" db="EMBL/GenBank/DDBJ databases">
        <authorList>
            <person name="Kuznetsova I."/>
            <person name="Sazanova A."/>
            <person name="Chirak E."/>
            <person name="Safronova V."/>
            <person name="Willems A."/>
        </authorList>
    </citation>
    <scope>NUCLEOTIDE SEQUENCE [LARGE SCALE GENOMIC DNA]</scope>
    <source>
        <strain evidence="2">STM 196</strain>
    </source>
</reference>
<proteinExistence type="predicted"/>